<dbReference type="AlphaFoldDB" id="A0A377JLB5"/>
<dbReference type="RefSeq" id="WP_181814329.1">
    <property type="nucleotide sequence ID" value="NZ_UGHV01000008.1"/>
</dbReference>
<evidence type="ECO:0000313" key="1">
    <source>
        <dbReference type="EMBL" id="STP06564.1"/>
    </source>
</evidence>
<accession>A0A377JLB5</accession>
<sequence length="50" mass="5630">MLKVLDDTEDNGEFARMLAERERQEELGQVKTGKVIAIQDNGLLVDVVRS</sequence>
<dbReference type="EMBL" id="UGHV01000008">
    <property type="protein sequence ID" value="STP06564.1"/>
    <property type="molecule type" value="Genomic_DNA"/>
</dbReference>
<proteinExistence type="predicted"/>
<reference evidence="1 2" key="1">
    <citation type="submission" date="2018-06" db="EMBL/GenBank/DDBJ databases">
        <authorList>
            <consortium name="Pathogen Informatics"/>
            <person name="Doyle S."/>
        </authorList>
    </citation>
    <scope>NUCLEOTIDE SEQUENCE [LARGE SCALE GENOMIC DNA]</scope>
    <source>
        <strain evidence="1 2">NCTC12410</strain>
    </source>
</reference>
<gene>
    <name evidence="1" type="ORF">NCTC12410_02103</name>
</gene>
<evidence type="ECO:0000313" key="2">
    <source>
        <dbReference type="Proteomes" id="UP000254841"/>
    </source>
</evidence>
<organism evidence="1 2">
    <name type="scientific">Helicobacter canis</name>
    <dbReference type="NCBI Taxonomy" id="29419"/>
    <lineage>
        <taxon>Bacteria</taxon>
        <taxon>Pseudomonadati</taxon>
        <taxon>Campylobacterota</taxon>
        <taxon>Epsilonproteobacteria</taxon>
        <taxon>Campylobacterales</taxon>
        <taxon>Helicobacteraceae</taxon>
        <taxon>Helicobacter</taxon>
    </lineage>
</organism>
<protein>
    <submittedName>
        <fullName evidence="1">Uncharacterized protein</fullName>
    </submittedName>
</protein>
<name>A0A377JLB5_9HELI</name>
<dbReference type="Proteomes" id="UP000254841">
    <property type="component" value="Unassembled WGS sequence"/>
</dbReference>